<dbReference type="PANTHER" id="PTHR30614">
    <property type="entry name" value="MEMBRANE COMPONENT OF AMINO ACID ABC TRANSPORTER"/>
    <property type="match status" value="1"/>
</dbReference>
<organism evidence="13 14">
    <name type="scientific">Marinomonas phaeophyticola</name>
    <dbReference type="NCBI Taxonomy" id="3004091"/>
    <lineage>
        <taxon>Bacteria</taxon>
        <taxon>Pseudomonadati</taxon>
        <taxon>Pseudomonadota</taxon>
        <taxon>Gammaproteobacteria</taxon>
        <taxon>Oceanospirillales</taxon>
        <taxon>Oceanospirillaceae</taxon>
        <taxon>Marinomonas</taxon>
    </lineage>
</organism>
<evidence type="ECO:0000256" key="5">
    <source>
        <dbReference type="ARBA" id="ARBA00022519"/>
    </source>
</evidence>
<dbReference type="SUPFAM" id="SSF161098">
    <property type="entry name" value="MetI-like"/>
    <property type="match status" value="1"/>
</dbReference>
<keyword evidence="14" id="KW-1185">Reference proteome</keyword>
<keyword evidence="5" id="KW-0997">Cell inner membrane</keyword>
<keyword evidence="7" id="KW-0029">Amino-acid transport</keyword>
<reference evidence="13" key="1">
    <citation type="submission" date="2022-12" db="EMBL/GenBank/DDBJ databases">
        <title>Marinomonas 15G1-11 sp. nov, isolated from marine algae.</title>
        <authorList>
            <person name="Butt M."/>
            <person name="Choi D.G."/>
            <person name="Kim J.M."/>
            <person name="Lee J.K."/>
            <person name="Baek J.H."/>
            <person name="Jeon C.O."/>
        </authorList>
    </citation>
    <scope>NUCLEOTIDE SEQUENCE</scope>
    <source>
        <strain evidence="13">15G1-11</strain>
    </source>
</reference>
<feature type="transmembrane region" description="Helical" evidence="11">
    <location>
        <begin position="91"/>
        <end position="110"/>
    </location>
</feature>
<dbReference type="RefSeq" id="WP_269126356.1">
    <property type="nucleotide sequence ID" value="NZ_JAPUBN010000018.1"/>
</dbReference>
<evidence type="ECO:0000256" key="10">
    <source>
        <dbReference type="ARBA" id="ARBA00040319"/>
    </source>
</evidence>
<evidence type="ECO:0000313" key="14">
    <source>
        <dbReference type="Proteomes" id="UP001149719"/>
    </source>
</evidence>
<keyword evidence="9 11" id="KW-0472">Membrane</keyword>
<dbReference type="PANTHER" id="PTHR30614:SF10">
    <property type="entry name" value="ARGININE ABC TRANSPORTER PERMEASE PROTEIN ARTM"/>
    <property type="match status" value="1"/>
</dbReference>
<evidence type="ECO:0000256" key="2">
    <source>
        <dbReference type="ARBA" id="ARBA00010072"/>
    </source>
</evidence>
<feature type="transmembrane region" description="Helical" evidence="11">
    <location>
        <begin position="239"/>
        <end position="260"/>
    </location>
</feature>
<comment type="caution">
    <text evidence="13">The sequence shown here is derived from an EMBL/GenBank/DDBJ whole genome shotgun (WGS) entry which is preliminary data.</text>
</comment>
<dbReference type="CDD" id="cd06261">
    <property type="entry name" value="TM_PBP2"/>
    <property type="match status" value="1"/>
</dbReference>
<evidence type="ECO:0000256" key="9">
    <source>
        <dbReference type="ARBA" id="ARBA00023136"/>
    </source>
</evidence>
<evidence type="ECO:0000256" key="8">
    <source>
        <dbReference type="ARBA" id="ARBA00022989"/>
    </source>
</evidence>
<dbReference type="Gene3D" id="1.10.3720.10">
    <property type="entry name" value="MetI-like"/>
    <property type="match status" value="1"/>
</dbReference>
<dbReference type="Pfam" id="PF00528">
    <property type="entry name" value="BPD_transp_1"/>
    <property type="match status" value="1"/>
</dbReference>
<dbReference type="EMBL" id="JAPUBN010000018">
    <property type="protein sequence ID" value="MCZ2722608.1"/>
    <property type="molecule type" value="Genomic_DNA"/>
</dbReference>
<feature type="transmembrane region" description="Helical" evidence="11">
    <location>
        <begin position="55"/>
        <end position="79"/>
    </location>
</feature>
<dbReference type="NCBIfam" id="TIGR01726">
    <property type="entry name" value="HEQRo_perm_3TM"/>
    <property type="match status" value="1"/>
</dbReference>
<protein>
    <recommendedName>
        <fullName evidence="10">Arginine ABC transporter permease protein ArtM</fullName>
    </recommendedName>
</protein>
<comment type="subcellular location">
    <subcellularLocation>
        <location evidence="1">Cell inner membrane</location>
        <topology evidence="1">Multi-pass membrane protein</topology>
    </subcellularLocation>
    <subcellularLocation>
        <location evidence="11">Cell membrane</location>
        <topology evidence="11">Multi-pass membrane protein</topology>
    </subcellularLocation>
</comment>
<dbReference type="Proteomes" id="UP001149719">
    <property type="component" value="Unassembled WGS sequence"/>
</dbReference>
<evidence type="ECO:0000259" key="12">
    <source>
        <dbReference type="PROSITE" id="PS50928"/>
    </source>
</evidence>
<feature type="transmembrane region" description="Helical" evidence="11">
    <location>
        <begin position="195"/>
        <end position="219"/>
    </location>
</feature>
<evidence type="ECO:0000256" key="3">
    <source>
        <dbReference type="ARBA" id="ARBA00022448"/>
    </source>
</evidence>
<feature type="transmembrane region" description="Helical" evidence="11">
    <location>
        <begin position="130"/>
        <end position="152"/>
    </location>
</feature>
<evidence type="ECO:0000256" key="11">
    <source>
        <dbReference type="RuleBase" id="RU363032"/>
    </source>
</evidence>
<gene>
    <name evidence="13" type="ORF">O1D97_13555</name>
</gene>
<keyword evidence="4" id="KW-1003">Cell membrane</keyword>
<evidence type="ECO:0000256" key="4">
    <source>
        <dbReference type="ARBA" id="ARBA00022475"/>
    </source>
</evidence>
<dbReference type="InterPro" id="IPR000515">
    <property type="entry name" value="MetI-like"/>
</dbReference>
<comment type="similarity">
    <text evidence="2">Belongs to the binding-protein-dependent transport system permease family. HisMQ subfamily.</text>
</comment>
<evidence type="ECO:0000313" key="13">
    <source>
        <dbReference type="EMBL" id="MCZ2722608.1"/>
    </source>
</evidence>
<keyword evidence="3 11" id="KW-0813">Transport</keyword>
<dbReference type="PROSITE" id="PS50928">
    <property type="entry name" value="ABC_TM1"/>
    <property type="match status" value="1"/>
</dbReference>
<feature type="domain" description="ABC transmembrane type-1" evidence="12">
    <location>
        <begin position="56"/>
        <end position="257"/>
    </location>
</feature>
<dbReference type="InterPro" id="IPR035906">
    <property type="entry name" value="MetI-like_sf"/>
</dbReference>
<evidence type="ECO:0000256" key="7">
    <source>
        <dbReference type="ARBA" id="ARBA00022970"/>
    </source>
</evidence>
<dbReference type="InterPro" id="IPR010065">
    <property type="entry name" value="AA_ABC_transptr_permease_3TM"/>
</dbReference>
<proteinExistence type="inferred from homology"/>
<keyword evidence="6 11" id="KW-0812">Transmembrane</keyword>
<evidence type="ECO:0000256" key="6">
    <source>
        <dbReference type="ARBA" id="ARBA00022692"/>
    </source>
</evidence>
<keyword evidence="8 11" id="KW-1133">Transmembrane helix</keyword>
<evidence type="ECO:0000256" key="1">
    <source>
        <dbReference type="ARBA" id="ARBA00004429"/>
    </source>
</evidence>
<dbReference type="InterPro" id="IPR043429">
    <property type="entry name" value="ArtM/GltK/GlnP/TcyL/YhdX-like"/>
</dbReference>
<sequence length="267" mass="30357">MGHETARKTRYLFGIRWLFPHRMILLVLLCLLVFSLVTKLDWYWIAEYKSAILSAVWKTILLLVSTFIVGFILAVPIGLVQVTGPRPLAMVAHSFCSIIRGTPLLLQIWIFYYGFGSVFPEIEGIRESFIWPFLTSAWPYAFFALTLSVMAYEGEVLRGALSGVPKGELEAAKAMGMKPFKILTRIWLPRAIQRTLPIIGGEVIIQLKATPLVATITIIDTYAIFSNIRLETYIVYEPLLLMTLIYLILAGAVTLIFTFLERQYKNR</sequence>
<accession>A0ABT4JWC1</accession>
<name>A0ABT4JWC1_9GAMM</name>